<keyword evidence="3" id="KW-0732">Signal</keyword>
<feature type="transmembrane region" description="Helical" evidence="2">
    <location>
        <begin position="233"/>
        <end position="250"/>
    </location>
</feature>
<evidence type="ECO:0000256" key="2">
    <source>
        <dbReference type="SAM" id="Phobius"/>
    </source>
</evidence>
<evidence type="ECO:0000313" key="4">
    <source>
        <dbReference type="Proteomes" id="UP000492821"/>
    </source>
</evidence>
<reference evidence="4" key="1">
    <citation type="journal article" date="2013" name="Genetics">
        <title>The draft genome and transcriptome of Panagrellus redivivus are shaped by the harsh demands of a free-living lifestyle.</title>
        <authorList>
            <person name="Srinivasan J."/>
            <person name="Dillman A.R."/>
            <person name="Macchietto M.G."/>
            <person name="Heikkinen L."/>
            <person name="Lakso M."/>
            <person name="Fracchia K.M."/>
            <person name="Antoshechkin I."/>
            <person name="Mortazavi A."/>
            <person name="Wong G."/>
            <person name="Sternberg P.W."/>
        </authorList>
    </citation>
    <scope>NUCLEOTIDE SEQUENCE [LARGE SCALE GENOMIC DNA]</scope>
    <source>
        <strain evidence="4">MT8872</strain>
    </source>
</reference>
<feature type="chain" id="PRO_5028808385" evidence="3">
    <location>
        <begin position="22"/>
        <end position="251"/>
    </location>
</feature>
<dbReference type="Proteomes" id="UP000492821">
    <property type="component" value="Unassembled WGS sequence"/>
</dbReference>
<keyword evidence="2" id="KW-0472">Membrane</keyword>
<reference evidence="5" key="2">
    <citation type="submission" date="2020-10" db="UniProtKB">
        <authorList>
            <consortium name="WormBaseParasite"/>
        </authorList>
    </citation>
    <scope>IDENTIFICATION</scope>
</reference>
<sequence>MTSKTIVCVLLVFSVFATVRALKCYDIDAASGEVECPLGYCYMETKIIGDHGNPVHPSAQRCATKVELSTIRTDELNRWLKEGNNFIQICNFVRDSGGYCNSIDYLVTDVMSFIVFGSDSVCYSSDDVGLLLCNRLQCEYSKNLDTGIVFMGCAPPTDKVGKCFKQNNELKYICKSNMCNYADVCEFYTDPTTTTRVTPKQDLNKTSSSTEPTSSATKKRKRRKRKSNTGNRFSVPTVAMLMVVVGVYFTF</sequence>
<dbReference type="AlphaFoldDB" id="A0A7E4ZT38"/>
<feature type="region of interest" description="Disordered" evidence="1">
    <location>
        <begin position="195"/>
        <end position="231"/>
    </location>
</feature>
<feature type="signal peptide" evidence="3">
    <location>
        <begin position="1"/>
        <end position="21"/>
    </location>
</feature>
<keyword evidence="4" id="KW-1185">Reference proteome</keyword>
<feature type="compositionally biased region" description="Basic residues" evidence="1">
    <location>
        <begin position="217"/>
        <end position="227"/>
    </location>
</feature>
<evidence type="ECO:0000313" key="5">
    <source>
        <dbReference type="WBParaSite" id="Pan_g15880.t1"/>
    </source>
</evidence>
<dbReference type="WBParaSite" id="Pan_g15880.t1">
    <property type="protein sequence ID" value="Pan_g15880.t1"/>
    <property type="gene ID" value="Pan_g15880"/>
</dbReference>
<evidence type="ECO:0000256" key="1">
    <source>
        <dbReference type="SAM" id="MobiDB-lite"/>
    </source>
</evidence>
<evidence type="ECO:0000256" key="3">
    <source>
        <dbReference type="SAM" id="SignalP"/>
    </source>
</evidence>
<organism evidence="4 5">
    <name type="scientific">Panagrellus redivivus</name>
    <name type="common">Microworm</name>
    <dbReference type="NCBI Taxonomy" id="6233"/>
    <lineage>
        <taxon>Eukaryota</taxon>
        <taxon>Metazoa</taxon>
        <taxon>Ecdysozoa</taxon>
        <taxon>Nematoda</taxon>
        <taxon>Chromadorea</taxon>
        <taxon>Rhabditida</taxon>
        <taxon>Tylenchina</taxon>
        <taxon>Panagrolaimomorpha</taxon>
        <taxon>Panagrolaimoidea</taxon>
        <taxon>Panagrolaimidae</taxon>
        <taxon>Panagrellus</taxon>
    </lineage>
</organism>
<accession>A0A7E4ZT38</accession>
<proteinExistence type="predicted"/>
<name>A0A7E4ZT38_PANRE</name>
<keyword evidence="2" id="KW-1133">Transmembrane helix</keyword>
<protein>
    <submittedName>
        <fullName evidence="5">Uncharacterized protein</fullName>
    </submittedName>
</protein>
<feature type="compositionally biased region" description="Low complexity" evidence="1">
    <location>
        <begin position="205"/>
        <end position="216"/>
    </location>
</feature>
<keyword evidence="2" id="KW-0812">Transmembrane</keyword>